<reference evidence="3 4" key="1">
    <citation type="journal article" date="2015" name="Genome Biol. Evol.">
        <title>Comparative Genomics of a Bacterivorous Green Alga Reveals Evolutionary Causalities and Consequences of Phago-Mixotrophic Mode of Nutrition.</title>
        <authorList>
            <person name="Burns J.A."/>
            <person name="Paasch A."/>
            <person name="Narechania A."/>
            <person name="Kim E."/>
        </authorList>
    </citation>
    <scope>NUCLEOTIDE SEQUENCE [LARGE SCALE GENOMIC DNA]</scope>
    <source>
        <strain evidence="3 4">PLY_AMNH</strain>
    </source>
</reference>
<gene>
    <name evidence="3" type="ORF">CYMTET_54883</name>
</gene>
<feature type="compositionally biased region" description="Low complexity" evidence="2">
    <location>
        <begin position="621"/>
        <end position="639"/>
    </location>
</feature>
<evidence type="ECO:0008006" key="5">
    <source>
        <dbReference type="Google" id="ProtNLM"/>
    </source>
</evidence>
<sequence>MFGTKGILTPQQARHQKSREYGRTGSGRSKLEREHSDLNKGHCACRFCFTWTSHEPRLPEADIPPPPADPSIPEVSGKQPKAPSRQSKVVSEEPKEKMLLPDDHRTAHVLLSRWQQWMHCHGDDTGTKSHVHAKYCKAFCPNGHYVMPNGRQTHGVYEGTYRELLDDMEALRVRLESVEDPDCHVQNVCIRCGGKCFPGADELPLCANCTLCSVCANPCAAPPRKAQGVEAICNKCMQSSYVMDEVSYELELPTFQAPPKEPLPANLVLPEEPHITPFRAPPGDPLPPKKARYKLPEAPVIPFQSFETKQLPAPLWLPYLQPFKCPLGPFPDMPRAPEMQEVHFDEVFVPPLKQPEPLLKPARPQMPPAPMPVPLRPQPIGYVEAHRPLFVVDISNTMNFDGRLDMLIELFEALLGPKGEVAQYTEAFGLILFNAQVTPQSVAMNWTSRASCHHALQSIVKIKAEYTTSLHKGMLAAYQQVKEGTVLAPPATSPDFPSSMGSPTPARSPGKSAAASSPPCASPNNPFALVRTPPQRPQSASALSRTPALQGKRTLDPIAPLDADSVSPPRTRPRPQQVQFHTPGDAPALRNAASPGGPQPQRASALNPSPRTPMEGSPGTASPGPRSSPQRPQSASRPQSARKQRVHPDAIYIISDGEVVDSSNVRNLIESMHGTEHSVPVHCVGMLPKDKMSEGFLQLLADITGGSYCEYGFPPQFDRLGMVRRASPVGVLEAGDALDEADDAGTGAKPLQQHPAGYHEVWDADFDSRADSWVRKQLHRRRTEQLKQRGLVPCATLLEELRPLFQEEMVEPVLQKKTIQMVEAHRAYKEEVERVRVANKSLVENARAEYMEREKYATQDTIYENSKLMEAYGEAYKKWTALHDDYDAKLSRLNQEHEVEAKAVMVLQGIMDSEETFAQAFKRHQREALTNAASLKLHQDMKNCATACAEHMQHHDEEIDLAMLHQCGPGRSNLTRHEAAWREALKKRLMMVEQMHEKYLKGATQLLTAGREAHIQHEDEVKEHNLKGALSFQETCLELEAACHNTAEIGEHLKDADLKSKGGKVKNILPVVAKLRLQLDQDRTKRDKESEKWRLVVRNPGQVFEQWRVYGRVKGEWKLGLEPDPADVAKIRGETGSKGGAPAPKARRASKASPLKAAARPEASREPAQAAGEGEAAAGGDVPETPEGGKGAGARKRALSPKKKKKTAKGAEAGGAVFDEAEWVRECERVKAKNRQAEITAKKTYEANVKALMQTHRQLCDGMVEEHRSRVKMIEDRNQKAEDAAREKWERECERLQLEQKQKVAQERYARELERHMQEKRRREAEATKAADLRAQRDANRLAEERGKYEQAQQELIRFFEFTKIMMEHKVNFGYLEQVGMTELQDGIRRAFNIEETTTEGVNTTRRKAASDRHKIARVKKPSDLIHSYDPVRAVCHTCAKGTEWHRCKIESFWGGSSTVSRRRHQSPKKPRSLTKKQLVSTLRRLAAPKVQSSQEMKDGQLPTAARRVMQPAMQPAMPARSVQYAEPSTDIFELDCYPVSSRIENAQQDIVQHSF</sequence>
<feature type="region of interest" description="Disordered" evidence="2">
    <location>
        <begin position="1128"/>
        <end position="1213"/>
    </location>
</feature>
<dbReference type="SUPFAM" id="SSF53300">
    <property type="entry name" value="vWA-like"/>
    <property type="match status" value="1"/>
</dbReference>
<evidence type="ECO:0000313" key="4">
    <source>
        <dbReference type="Proteomes" id="UP001190700"/>
    </source>
</evidence>
<feature type="compositionally biased region" description="Low complexity" evidence="2">
    <location>
        <begin position="1151"/>
        <end position="1180"/>
    </location>
</feature>
<feature type="region of interest" description="Disordered" evidence="2">
    <location>
        <begin position="58"/>
        <end position="95"/>
    </location>
</feature>
<dbReference type="PANTHER" id="PTHR48125:SF12">
    <property type="entry name" value="AT HOOK TRANSCRIPTION FACTOR FAMILY-RELATED"/>
    <property type="match status" value="1"/>
</dbReference>
<name>A0AAE0EP44_9CHLO</name>
<dbReference type="EMBL" id="LGRX02035431">
    <property type="protein sequence ID" value="KAK3234877.1"/>
    <property type="molecule type" value="Genomic_DNA"/>
</dbReference>
<feature type="region of interest" description="Disordered" evidence="2">
    <location>
        <begin position="1"/>
        <end position="36"/>
    </location>
</feature>
<proteinExistence type="predicted"/>
<feature type="compositionally biased region" description="Low complexity" evidence="2">
    <location>
        <begin position="505"/>
        <end position="523"/>
    </location>
</feature>
<evidence type="ECO:0000256" key="1">
    <source>
        <dbReference type="SAM" id="Coils"/>
    </source>
</evidence>
<dbReference type="InterPro" id="IPR036465">
    <property type="entry name" value="vWFA_dom_sf"/>
</dbReference>
<evidence type="ECO:0000256" key="2">
    <source>
        <dbReference type="SAM" id="MobiDB-lite"/>
    </source>
</evidence>
<dbReference type="Proteomes" id="UP001190700">
    <property type="component" value="Unassembled WGS sequence"/>
</dbReference>
<evidence type="ECO:0000313" key="3">
    <source>
        <dbReference type="EMBL" id="KAK3234877.1"/>
    </source>
</evidence>
<feature type="compositionally biased region" description="Basic residues" evidence="2">
    <location>
        <begin position="1193"/>
        <end position="1208"/>
    </location>
</feature>
<organism evidence="3 4">
    <name type="scientific">Cymbomonas tetramitiformis</name>
    <dbReference type="NCBI Taxonomy" id="36881"/>
    <lineage>
        <taxon>Eukaryota</taxon>
        <taxon>Viridiplantae</taxon>
        <taxon>Chlorophyta</taxon>
        <taxon>Pyramimonadophyceae</taxon>
        <taxon>Pyramimonadales</taxon>
        <taxon>Pyramimonadaceae</taxon>
        <taxon>Cymbomonas</taxon>
    </lineage>
</organism>
<keyword evidence="4" id="KW-1185">Reference proteome</keyword>
<keyword evidence="1" id="KW-0175">Coiled coil</keyword>
<feature type="region of interest" description="Disordered" evidence="2">
    <location>
        <begin position="488"/>
        <end position="646"/>
    </location>
</feature>
<accession>A0AAE0EP44</accession>
<dbReference type="PANTHER" id="PTHR48125">
    <property type="entry name" value="LP07818P1"/>
    <property type="match status" value="1"/>
</dbReference>
<protein>
    <recommendedName>
        <fullName evidence="5">VWFA domain-containing protein</fullName>
    </recommendedName>
</protein>
<feature type="coiled-coil region" evidence="1">
    <location>
        <begin position="1264"/>
        <end position="1355"/>
    </location>
</feature>
<comment type="caution">
    <text evidence="3">The sequence shown here is derived from an EMBL/GenBank/DDBJ whole genome shotgun (WGS) entry which is preliminary data.</text>
</comment>